<reference evidence="2 5" key="2">
    <citation type="submission" date="2023-06" db="EMBL/GenBank/DDBJ databases">
        <title>Complete Genome Sequences of Bifidobacterium faecale strain JCM19861T was isolated from human faeces by Jung-Hye Choi et al. (2014).</title>
        <authorList>
            <person name="Okuhama S."/>
            <person name="Takahashi H."/>
            <person name="Imaizumi K."/>
            <person name="Nakayama S."/>
            <person name="Ogata Y."/>
            <person name="Suda W."/>
        </authorList>
    </citation>
    <scope>NUCLEOTIDE SEQUENCE [LARGE SCALE GENOMIC DNA]</scope>
    <source>
        <strain evidence="2 5">JCM 19861</strain>
    </source>
</reference>
<evidence type="ECO:0000313" key="5">
    <source>
        <dbReference type="Proteomes" id="UP001357973"/>
    </source>
</evidence>
<evidence type="ECO:0000313" key="4">
    <source>
        <dbReference type="Proteomes" id="UP000886943"/>
    </source>
</evidence>
<keyword evidence="1" id="KW-0812">Transmembrane</keyword>
<dbReference type="EMBL" id="BPPZ01000005">
    <property type="protein sequence ID" value="GJD14182.1"/>
    <property type="molecule type" value="Genomic_DNA"/>
</dbReference>
<name>A0AAN4VNE9_BIFAD</name>
<sequence length="46" mass="4717">MVGFLVVVFAVDFAAVLVVFVAAALAVVFAVAFVRGVALDDVASFI</sequence>
<evidence type="ECO:0000313" key="3">
    <source>
        <dbReference type="EMBL" id="GJD14182.1"/>
    </source>
</evidence>
<keyword evidence="1" id="KW-0472">Membrane</keyword>
<dbReference type="EMBL" id="AP028457">
    <property type="protein sequence ID" value="BEK83729.1"/>
    <property type="molecule type" value="Genomic_DNA"/>
</dbReference>
<keyword evidence="5" id="KW-1185">Reference proteome</keyword>
<evidence type="ECO:0000256" key="1">
    <source>
        <dbReference type="SAM" id="Phobius"/>
    </source>
</evidence>
<keyword evidence="1" id="KW-1133">Transmembrane helix</keyword>
<organism evidence="3 4">
    <name type="scientific">Bifidobacterium adolescentis</name>
    <dbReference type="NCBI Taxonomy" id="1680"/>
    <lineage>
        <taxon>Bacteria</taxon>
        <taxon>Bacillati</taxon>
        <taxon>Actinomycetota</taxon>
        <taxon>Actinomycetes</taxon>
        <taxon>Bifidobacteriales</taxon>
        <taxon>Bifidobacteriaceae</taxon>
        <taxon>Bifidobacterium</taxon>
    </lineage>
</organism>
<dbReference type="Proteomes" id="UP000886943">
    <property type="component" value="Unassembled WGS sequence"/>
</dbReference>
<evidence type="ECO:0000313" key="2">
    <source>
        <dbReference type="EMBL" id="BEK83729.1"/>
    </source>
</evidence>
<dbReference type="AlphaFoldDB" id="A0AAN4VNE9"/>
<proteinExistence type="predicted"/>
<dbReference type="Proteomes" id="UP001357973">
    <property type="component" value="Chromosome"/>
</dbReference>
<gene>
    <name evidence="2" type="ORF">B19861_16710</name>
    <name evidence="3" type="ORF">BIFAD42_11660</name>
</gene>
<protein>
    <submittedName>
        <fullName evidence="3">Uncharacterized protein</fullName>
    </submittedName>
</protein>
<reference evidence="3" key="1">
    <citation type="submission" date="2021-08" db="EMBL/GenBank/DDBJ databases">
        <title>Draft genome sequence of the GABA producer Bifidobacterium adolescentis 4-2, isolated from healthy human feces.</title>
        <authorList>
            <person name="Altaib H."/>
            <person name="Niwa R."/>
            <person name="Abe M."/>
            <person name="Suzuki T."/>
        </authorList>
    </citation>
    <scope>NUCLEOTIDE SEQUENCE</scope>
    <source>
        <strain evidence="3">4-2</strain>
    </source>
</reference>
<accession>A0AAN4VNE9</accession>
<feature type="transmembrane region" description="Helical" evidence="1">
    <location>
        <begin position="6"/>
        <end position="34"/>
    </location>
</feature>